<evidence type="ECO:0000313" key="2">
    <source>
        <dbReference type="Proteomes" id="UP000031671"/>
    </source>
</evidence>
<protein>
    <submittedName>
        <fullName evidence="1">Arylsulfatase regulatory protein</fullName>
    </submittedName>
</protein>
<comment type="caution">
    <text evidence="1">The sequence shown here is derived from an EMBL/GenBank/DDBJ whole genome shotgun (WGS) entry which is preliminary data.</text>
</comment>
<dbReference type="AlphaFoldDB" id="A0A0B8P463"/>
<dbReference type="Proteomes" id="UP000031671">
    <property type="component" value="Unassembled WGS sequence"/>
</dbReference>
<dbReference type="EMBL" id="BBRZ01000073">
    <property type="protein sequence ID" value="GAM58083.1"/>
    <property type="molecule type" value="Genomic_DNA"/>
</dbReference>
<name>A0A0B8P463_9VIBR</name>
<sequence length="59" mass="6706">MFIPYFDNFFAVWAGQASSMCTLSEICGKGLAIEPMVMSTHAITMYMRSSSWVTFKRRA</sequence>
<gene>
    <name evidence="1" type="ORF">JCM19231_582</name>
</gene>
<accession>A0A0B8P463</accession>
<proteinExistence type="predicted"/>
<evidence type="ECO:0000313" key="1">
    <source>
        <dbReference type="EMBL" id="GAM58083.1"/>
    </source>
</evidence>
<keyword evidence="2" id="KW-1185">Reference proteome</keyword>
<reference evidence="1 2" key="1">
    <citation type="submission" date="2015-01" db="EMBL/GenBank/DDBJ databases">
        <title>Vibrio sp. C1 JCM 19231 whole genome shotgun sequence.</title>
        <authorList>
            <person name="Sawabe T."/>
            <person name="Meirelles P."/>
            <person name="Feng G."/>
            <person name="Sayaka M."/>
            <person name="Hattori M."/>
            <person name="Ohkuma M."/>
        </authorList>
    </citation>
    <scope>NUCLEOTIDE SEQUENCE [LARGE SCALE GENOMIC DNA]</scope>
    <source>
        <strain evidence="2">JCM 19231</strain>
    </source>
</reference>
<reference evidence="1 2" key="2">
    <citation type="submission" date="2015-01" db="EMBL/GenBank/DDBJ databases">
        <authorList>
            <consortium name="NBRP consortium"/>
            <person name="Sawabe T."/>
            <person name="Meirelles P."/>
            <person name="Feng G."/>
            <person name="Sayaka M."/>
            <person name="Hattori M."/>
            <person name="Ohkuma M."/>
        </authorList>
    </citation>
    <scope>NUCLEOTIDE SEQUENCE [LARGE SCALE GENOMIC DNA]</scope>
    <source>
        <strain evidence="2">JCM 19231</strain>
    </source>
</reference>
<organism evidence="1 2">
    <name type="scientific">Vibrio ishigakensis</name>
    <dbReference type="NCBI Taxonomy" id="1481914"/>
    <lineage>
        <taxon>Bacteria</taxon>
        <taxon>Pseudomonadati</taxon>
        <taxon>Pseudomonadota</taxon>
        <taxon>Gammaproteobacteria</taxon>
        <taxon>Vibrionales</taxon>
        <taxon>Vibrionaceae</taxon>
        <taxon>Vibrio</taxon>
    </lineage>
</organism>